<comment type="caution">
    <text evidence="2">The sequence shown here is derived from an EMBL/GenBank/DDBJ whole genome shotgun (WGS) entry which is preliminary data.</text>
</comment>
<organism evidence="2 3">
    <name type="scientific">Sphingomonas desiccabilis</name>
    <dbReference type="NCBI Taxonomy" id="429134"/>
    <lineage>
        <taxon>Bacteria</taxon>
        <taxon>Pseudomonadati</taxon>
        <taxon>Pseudomonadota</taxon>
        <taxon>Alphaproteobacteria</taxon>
        <taxon>Sphingomonadales</taxon>
        <taxon>Sphingomonadaceae</taxon>
        <taxon>Sphingomonas</taxon>
    </lineage>
</organism>
<dbReference type="InterPro" id="IPR003018">
    <property type="entry name" value="GAF"/>
</dbReference>
<evidence type="ECO:0000313" key="2">
    <source>
        <dbReference type="EMBL" id="RXZ34320.1"/>
    </source>
</evidence>
<evidence type="ECO:0000259" key="1">
    <source>
        <dbReference type="Pfam" id="PF01590"/>
    </source>
</evidence>
<proteinExistence type="predicted"/>
<dbReference type="EMBL" id="SDPT01000001">
    <property type="protein sequence ID" value="RXZ34320.1"/>
    <property type="molecule type" value="Genomic_DNA"/>
</dbReference>
<accession>A0A4Q2IYC5</accession>
<protein>
    <submittedName>
        <fullName evidence="2">GAF domain-containing protein</fullName>
    </submittedName>
</protein>
<dbReference type="Proteomes" id="UP000292347">
    <property type="component" value="Unassembled WGS sequence"/>
</dbReference>
<dbReference type="SUPFAM" id="SSF55781">
    <property type="entry name" value="GAF domain-like"/>
    <property type="match status" value="1"/>
</dbReference>
<sequence length="160" mass="17491">MSAWMSAFDKERKRQGAVDESGALALHGHPELKRIVDLTAAHYGTAFAAVSIIHKRTQVLLAEHGLNARETSRDTAICATTIHTPGEPLIVPDTRADPRFVHYETVQAEPFLRFYAGVPVLDGNGHALGALCVADSTPRTTPFDPTLLTIMAREAERHLQ</sequence>
<dbReference type="Gene3D" id="3.30.450.40">
    <property type="match status" value="1"/>
</dbReference>
<evidence type="ECO:0000313" key="3">
    <source>
        <dbReference type="Proteomes" id="UP000292347"/>
    </source>
</evidence>
<name>A0A4Q2IYC5_9SPHN</name>
<dbReference type="PANTHER" id="PTHR43102:SF2">
    <property type="entry name" value="GAF DOMAIN-CONTAINING PROTEIN"/>
    <property type="match status" value="1"/>
</dbReference>
<gene>
    <name evidence="2" type="ORF">EO081_01045</name>
</gene>
<keyword evidence="3" id="KW-1185">Reference proteome</keyword>
<dbReference type="PANTHER" id="PTHR43102">
    <property type="entry name" value="SLR1143 PROTEIN"/>
    <property type="match status" value="1"/>
</dbReference>
<dbReference type="AlphaFoldDB" id="A0A4Q2IYC5"/>
<dbReference type="InterPro" id="IPR029016">
    <property type="entry name" value="GAF-like_dom_sf"/>
</dbReference>
<feature type="domain" description="GAF" evidence="1">
    <location>
        <begin position="32"/>
        <end position="157"/>
    </location>
</feature>
<dbReference type="Pfam" id="PF01590">
    <property type="entry name" value="GAF"/>
    <property type="match status" value="1"/>
</dbReference>
<reference evidence="2 3" key="1">
    <citation type="submission" date="2019-01" db="EMBL/GenBank/DDBJ databases">
        <title>Sphingomonas mucosissima sp. nov. and Sphingomonas desiccabilis sp. nov., from biological soil crusts in the Colorado Plateau, USA.</title>
        <authorList>
            <person name="Zhu D."/>
        </authorList>
    </citation>
    <scope>NUCLEOTIDE SEQUENCE [LARGE SCALE GENOMIC DNA]</scope>
    <source>
        <strain evidence="2 3">CP1D</strain>
    </source>
</reference>
<dbReference type="OrthoDB" id="9812260at2"/>